<dbReference type="GO" id="GO:0004519">
    <property type="term" value="F:endonuclease activity"/>
    <property type="evidence" value="ECO:0007669"/>
    <property type="project" value="UniProtKB-KW"/>
</dbReference>
<dbReference type="Pfam" id="PF14279">
    <property type="entry name" value="HNH_5"/>
    <property type="match status" value="1"/>
</dbReference>
<name>H5SDB0_9BACT</name>
<sequence>MGDRMKAPVLVLNSTYEPINVTTARRAIVLILKGTARPEEVTSRIVRSAHVVIPIPSVIRLLEYVHVPFERKELSRKNVLLRDGYTCQYCGRRFPSSELTVDHVIPRSKGGRTSWDNVVACCRRCNVRKGNRTPEEAGMTLLKHPRALSWRVSHQILAHLGRQQEAWRKYLLL</sequence>
<organism evidence="2">
    <name type="scientific">uncultured Acidobacteriota bacterium</name>
    <dbReference type="NCBI Taxonomy" id="171953"/>
    <lineage>
        <taxon>Bacteria</taxon>
        <taxon>Pseudomonadati</taxon>
        <taxon>Acidobacteriota</taxon>
        <taxon>environmental samples</taxon>
    </lineage>
</organism>
<keyword evidence="2" id="KW-0255">Endonuclease</keyword>
<keyword evidence="2" id="KW-0378">Hydrolase</keyword>
<dbReference type="Gene3D" id="1.10.30.50">
    <property type="match status" value="1"/>
</dbReference>
<dbReference type="InterPro" id="IPR052892">
    <property type="entry name" value="NA-targeting_endonuclease"/>
</dbReference>
<protein>
    <submittedName>
        <fullName evidence="2">HNH endonuclease</fullName>
    </submittedName>
</protein>
<dbReference type="InterPro" id="IPR003615">
    <property type="entry name" value="HNH_nuc"/>
</dbReference>
<dbReference type="PANTHER" id="PTHR33877:SF2">
    <property type="entry name" value="OS07G0170200 PROTEIN"/>
    <property type="match status" value="1"/>
</dbReference>
<gene>
    <name evidence="2" type="ORF">HGMM_F13B08C04</name>
</gene>
<reference evidence="2" key="2">
    <citation type="journal article" date="2012" name="PLoS ONE">
        <title>A Deeply Branching Thermophilic Bacterium with an Ancient Acetyl-CoA Pathway Dominates a Subsurface Ecosystem.</title>
        <authorList>
            <person name="Takami H."/>
            <person name="Noguchi H."/>
            <person name="Takaki Y."/>
            <person name="Uchiyama I."/>
            <person name="Toyoda A."/>
            <person name="Nishi S."/>
            <person name="Chee G.-J."/>
            <person name="Arai W."/>
            <person name="Nunoura T."/>
            <person name="Itoh T."/>
            <person name="Hattori M."/>
            <person name="Takai K."/>
        </authorList>
    </citation>
    <scope>NUCLEOTIDE SEQUENCE</scope>
</reference>
<evidence type="ECO:0000259" key="1">
    <source>
        <dbReference type="SMART" id="SM00507"/>
    </source>
</evidence>
<reference evidence="2" key="1">
    <citation type="journal article" date="2005" name="Environ. Microbiol.">
        <title>Genetic and functional properties of uncultivated thermophilic crenarchaeotes from a subsurface gold mine as revealed by analysis of genome fragments.</title>
        <authorList>
            <person name="Nunoura T."/>
            <person name="Hirayama H."/>
            <person name="Takami H."/>
            <person name="Oida H."/>
            <person name="Nishi S."/>
            <person name="Shimamura S."/>
            <person name="Suzuki Y."/>
            <person name="Inagaki F."/>
            <person name="Takai K."/>
            <person name="Nealson K.H."/>
            <person name="Horikoshi K."/>
        </authorList>
    </citation>
    <scope>NUCLEOTIDE SEQUENCE</scope>
</reference>
<dbReference type="PANTHER" id="PTHR33877">
    <property type="entry name" value="SLL1193 PROTEIN"/>
    <property type="match status" value="1"/>
</dbReference>
<accession>H5SDB0</accession>
<dbReference type="AlphaFoldDB" id="H5SDB0"/>
<feature type="domain" description="HNH nuclease" evidence="1">
    <location>
        <begin position="74"/>
        <end position="127"/>
    </location>
</feature>
<dbReference type="EMBL" id="AP011679">
    <property type="protein sequence ID" value="BAL54146.1"/>
    <property type="molecule type" value="Genomic_DNA"/>
</dbReference>
<evidence type="ECO:0000313" key="2">
    <source>
        <dbReference type="EMBL" id="BAL54146.1"/>
    </source>
</evidence>
<proteinExistence type="predicted"/>
<dbReference type="SMART" id="SM00507">
    <property type="entry name" value="HNHc"/>
    <property type="match status" value="1"/>
</dbReference>
<keyword evidence="2" id="KW-0540">Nuclease</keyword>
<dbReference type="CDD" id="cd00085">
    <property type="entry name" value="HNHc"/>
    <property type="match status" value="1"/>
</dbReference>
<dbReference type="InterPro" id="IPR029471">
    <property type="entry name" value="HNH_5"/>
</dbReference>